<evidence type="ECO:0000313" key="12">
    <source>
        <dbReference type="Ensembl" id="ENSOSIP00000005054.1"/>
    </source>
</evidence>
<dbReference type="GO" id="GO:0005615">
    <property type="term" value="C:extracellular space"/>
    <property type="evidence" value="ECO:0007669"/>
    <property type="project" value="TreeGrafter"/>
</dbReference>
<evidence type="ECO:0000256" key="3">
    <source>
        <dbReference type="ARBA" id="ARBA00022692"/>
    </source>
</evidence>
<feature type="disulfide bond" evidence="9">
    <location>
        <begin position="82"/>
        <end position="99"/>
    </location>
</feature>
<feature type="domain" description="EGF-like" evidence="11">
    <location>
        <begin position="70"/>
        <end position="111"/>
    </location>
</feature>
<dbReference type="PANTHER" id="PTHR10740:SF10">
    <property type="entry name" value="EPIGEN"/>
    <property type="match status" value="1"/>
</dbReference>
<reference evidence="12" key="2">
    <citation type="submission" date="2025-09" db="UniProtKB">
        <authorList>
            <consortium name="Ensembl"/>
        </authorList>
    </citation>
    <scope>IDENTIFICATION</scope>
</reference>
<organism evidence="12 13">
    <name type="scientific">Oryzias sinensis</name>
    <name type="common">Chinese medaka</name>
    <dbReference type="NCBI Taxonomy" id="183150"/>
    <lineage>
        <taxon>Eukaryota</taxon>
        <taxon>Metazoa</taxon>
        <taxon>Chordata</taxon>
        <taxon>Craniata</taxon>
        <taxon>Vertebrata</taxon>
        <taxon>Euteleostomi</taxon>
        <taxon>Actinopterygii</taxon>
        <taxon>Neopterygii</taxon>
        <taxon>Teleostei</taxon>
        <taxon>Neoteleostei</taxon>
        <taxon>Acanthomorphata</taxon>
        <taxon>Ovalentaria</taxon>
        <taxon>Atherinomorphae</taxon>
        <taxon>Beloniformes</taxon>
        <taxon>Adrianichthyidae</taxon>
        <taxon>Oryziinae</taxon>
        <taxon>Oryzias</taxon>
    </lineage>
</organism>
<evidence type="ECO:0000256" key="5">
    <source>
        <dbReference type="ARBA" id="ARBA00023030"/>
    </source>
</evidence>
<dbReference type="PANTHER" id="PTHR10740">
    <property type="entry name" value="TRANSFORMING GROWTH FACTOR ALPHA"/>
    <property type="match status" value="1"/>
</dbReference>
<comment type="caution">
    <text evidence="9">Lacks conserved residue(s) required for the propagation of feature annotation.</text>
</comment>
<keyword evidence="8" id="KW-0325">Glycoprotein</keyword>
<evidence type="ECO:0000256" key="1">
    <source>
        <dbReference type="ARBA" id="ARBA00004479"/>
    </source>
</evidence>
<dbReference type="GO" id="GO:0007173">
    <property type="term" value="P:epidermal growth factor receptor signaling pathway"/>
    <property type="evidence" value="ECO:0007669"/>
    <property type="project" value="TreeGrafter"/>
</dbReference>
<feature type="transmembrane region" description="Helical" evidence="10">
    <location>
        <begin position="7"/>
        <end position="29"/>
    </location>
</feature>
<sequence>MKLTHFCIFLCFPALISAGMSLLLIITSGQCAMLSEDPQINTTPYLHEAFLLIELCVCAGSTVALGVHSSHRLCDSKDEGFCGNGGQCIYPQDNHKPACICKPSFTGPRCLYPMESHSGHEVEKVIAIVCGVTMIIFILMIIIYCCVRKSCAKSGLLLKSAPESLI</sequence>
<keyword evidence="2 9" id="KW-0245">EGF-like domain</keyword>
<keyword evidence="5" id="KW-0339">Growth factor</keyword>
<keyword evidence="6 10" id="KW-0472">Membrane</keyword>
<evidence type="ECO:0000256" key="10">
    <source>
        <dbReference type="SAM" id="Phobius"/>
    </source>
</evidence>
<dbReference type="SUPFAM" id="SSF57196">
    <property type="entry name" value="EGF/Laminin"/>
    <property type="match status" value="1"/>
</dbReference>
<feature type="disulfide bond" evidence="9">
    <location>
        <begin position="101"/>
        <end position="110"/>
    </location>
</feature>
<dbReference type="GO" id="GO:0008284">
    <property type="term" value="P:positive regulation of cell population proliferation"/>
    <property type="evidence" value="ECO:0007669"/>
    <property type="project" value="TreeGrafter"/>
</dbReference>
<evidence type="ECO:0000313" key="13">
    <source>
        <dbReference type="Proteomes" id="UP000694383"/>
    </source>
</evidence>
<feature type="transmembrane region" description="Helical" evidence="10">
    <location>
        <begin position="125"/>
        <end position="144"/>
    </location>
</feature>
<keyword evidence="4 10" id="KW-1133">Transmembrane helix</keyword>
<evidence type="ECO:0000256" key="6">
    <source>
        <dbReference type="ARBA" id="ARBA00023136"/>
    </source>
</evidence>
<dbReference type="GO" id="GO:0045840">
    <property type="term" value="P:positive regulation of mitotic nuclear division"/>
    <property type="evidence" value="ECO:0007669"/>
    <property type="project" value="TreeGrafter"/>
</dbReference>
<proteinExistence type="predicted"/>
<protein>
    <recommendedName>
        <fullName evidence="11">EGF-like domain-containing protein</fullName>
    </recommendedName>
</protein>
<name>A0A8C7WYG9_9TELE</name>
<evidence type="ECO:0000256" key="8">
    <source>
        <dbReference type="ARBA" id="ARBA00023180"/>
    </source>
</evidence>
<dbReference type="PROSITE" id="PS00022">
    <property type="entry name" value="EGF_1"/>
    <property type="match status" value="1"/>
</dbReference>
<evidence type="ECO:0000256" key="4">
    <source>
        <dbReference type="ARBA" id="ARBA00022989"/>
    </source>
</evidence>
<reference evidence="12" key="1">
    <citation type="submission" date="2025-08" db="UniProtKB">
        <authorList>
            <consortium name="Ensembl"/>
        </authorList>
    </citation>
    <scope>IDENTIFICATION</scope>
</reference>
<dbReference type="InterPro" id="IPR000742">
    <property type="entry name" value="EGF"/>
</dbReference>
<comment type="subcellular location">
    <subcellularLocation>
        <location evidence="1">Membrane</location>
        <topology evidence="1">Single-pass type I membrane protein</topology>
    </subcellularLocation>
</comment>
<dbReference type="GO" id="GO:0008083">
    <property type="term" value="F:growth factor activity"/>
    <property type="evidence" value="ECO:0007669"/>
    <property type="project" value="UniProtKB-KW"/>
</dbReference>
<dbReference type="Ensembl" id="ENSOSIT00000005399.1">
    <property type="protein sequence ID" value="ENSOSIP00000005054.1"/>
    <property type="gene ID" value="ENSOSIG00000003440.1"/>
</dbReference>
<keyword evidence="13" id="KW-1185">Reference proteome</keyword>
<accession>A0A8C7WYG9</accession>
<dbReference type="Proteomes" id="UP000694383">
    <property type="component" value="Unplaced"/>
</dbReference>
<evidence type="ECO:0000256" key="2">
    <source>
        <dbReference type="ARBA" id="ARBA00022536"/>
    </source>
</evidence>
<dbReference type="Gene3D" id="2.10.25.10">
    <property type="entry name" value="Laminin"/>
    <property type="match status" value="1"/>
</dbReference>
<dbReference type="AlphaFoldDB" id="A0A8C7WYG9"/>
<evidence type="ECO:0000259" key="11">
    <source>
        <dbReference type="PROSITE" id="PS50026"/>
    </source>
</evidence>
<evidence type="ECO:0000256" key="7">
    <source>
        <dbReference type="ARBA" id="ARBA00023157"/>
    </source>
</evidence>
<dbReference type="GeneTree" id="ENSGT00730000113053"/>
<dbReference type="PROSITE" id="PS50026">
    <property type="entry name" value="EGF_3"/>
    <property type="match status" value="1"/>
</dbReference>
<dbReference type="GO" id="GO:0005154">
    <property type="term" value="F:epidermal growth factor receptor binding"/>
    <property type="evidence" value="ECO:0007669"/>
    <property type="project" value="TreeGrafter"/>
</dbReference>
<dbReference type="Pfam" id="PF00008">
    <property type="entry name" value="EGF"/>
    <property type="match status" value="1"/>
</dbReference>
<keyword evidence="3 10" id="KW-0812">Transmembrane</keyword>
<dbReference type="GO" id="GO:0016020">
    <property type="term" value="C:membrane"/>
    <property type="evidence" value="ECO:0007669"/>
    <property type="project" value="UniProtKB-SubCell"/>
</dbReference>
<evidence type="ECO:0000256" key="9">
    <source>
        <dbReference type="PROSITE-ProRule" id="PRU00076"/>
    </source>
</evidence>
<keyword evidence="7 9" id="KW-1015">Disulfide bond</keyword>